<gene>
    <name evidence="10" type="ORF">SAMN05216552_102024</name>
</gene>
<feature type="transmembrane region" description="Helical" evidence="7">
    <location>
        <begin position="209"/>
        <end position="235"/>
    </location>
</feature>
<accession>A0A1I7KVD0</accession>
<evidence type="ECO:0000256" key="1">
    <source>
        <dbReference type="ARBA" id="ARBA00004651"/>
    </source>
</evidence>
<feature type="transmembrane region" description="Helical" evidence="7">
    <location>
        <begin position="262"/>
        <end position="283"/>
    </location>
</feature>
<evidence type="ECO:0000256" key="8">
    <source>
        <dbReference type="SAM" id="MobiDB-lite"/>
    </source>
</evidence>
<evidence type="ECO:0000256" key="4">
    <source>
        <dbReference type="ARBA" id="ARBA00022692"/>
    </source>
</evidence>
<evidence type="ECO:0000256" key="7">
    <source>
        <dbReference type="RuleBase" id="RU363032"/>
    </source>
</evidence>
<evidence type="ECO:0000313" key="11">
    <source>
        <dbReference type="Proteomes" id="UP000199391"/>
    </source>
</evidence>
<protein>
    <submittedName>
        <fullName evidence="10">NitT/TauT family transport system permease protein</fullName>
    </submittedName>
</protein>
<dbReference type="OrthoDB" id="8545756at2"/>
<evidence type="ECO:0000259" key="9">
    <source>
        <dbReference type="PROSITE" id="PS50928"/>
    </source>
</evidence>
<dbReference type="InterPro" id="IPR035906">
    <property type="entry name" value="MetI-like_sf"/>
</dbReference>
<dbReference type="PANTHER" id="PTHR30151:SF0">
    <property type="entry name" value="ABC TRANSPORTER PERMEASE PROTEIN MJ0413-RELATED"/>
    <property type="match status" value="1"/>
</dbReference>
<proteinExistence type="inferred from homology"/>
<keyword evidence="2 7" id="KW-0813">Transport</keyword>
<evidence type="ECO:0000313" key="10">
    <source>
        <dbReference type="EMBL" id="SFV01462.1"/>
    </source>
</evidence>
<evidence type="ECO:0000256" key="6">
    <source>
        <dbReference type="ARBA" id="ARBA00023136"/>
    </source>
</evidence>
<keyword evidence="11" id="KW-1185">Reference proteome</keyword>
<dbReference type="Pfam" id="PF00528">
    <property type="entry name" value="BPD_transp_1"/>
    <property type="match status" value="1"/>
</dbReference>
<dbReference type="EMBL" id="FPBO01000020">
    <property type="protein sequence ID" value="SFV01462.1"/>
    <property type="molecule type" value="Genomic_DNA"/>
</dbReference>
<organism evidence="10 11">
    <name type="scientific">Pseudoduganella namucuonensis</name>
    <dbReference type="NCBI Taxonomy" id="1035707"/>
    <lineage>
        <taxon>Bacteria</taxon>
        <taxon>Pseudomonadati</taxon>
        <taxon>Pseudomonadota</taxon>
        <taxon>Betaproteobacteria</taxon>
        <taxon>Burkholderiales</taxon>
        <taxon>Oxalobacteraceae</taxon>
        <taxon>Telluria group</taxon>
        <taxon>Pseudoduganella</taxon>
    </lineage>
</organism>
<comment type="similarity">
    <text evidence="7">Belongs to the binding-protein-dependent transport system permease family.</text>
</comment>
<name>A0A1I7KVD0_9BURK</name>
<dbReference type="Proteomes" id="UP000199391">
    <property type="component" value="Unassembled WGS sequence"/>
</dbReference>
<feature type="transmembrane region" description="Helical" evidence="7">
    <location>
        <begin position="144"/>
        <end position="162"/>
    </location>
</feature>
<dbReference type="AlphaFoldDB" id="A0A1I7KVD0"/>
<reference evidence="11" key="1">
    <citation type="submission" date="2016-10" db="EMBL/GenBank/DDBJ databases">
        <authorList>
            <person name="Varghese N."/>
            <person name="Submissions S."/>
        </authorList>
    </citation>
    <scope>NUCLEOTIDE SEQUENCE [LARGE SCALE GENOMIC DNA]</scope>
    <source>
        <strain evidence="11">CGMCC 1.11014</strain>
    </source>
</reference>
<dbReference type="RefSeq" id="WP_093557331.1">
    <property type="nucleotide sequence ID" value="NZ_FPBO01000020.1"/>
</dbReference>
<sequence length="300" mass="31453">MSTAAQTVPGLPAGAGEQPSPRGAATGGEPHPPAARSLAEAGARAGHLFLRLASLALCLLGWHWASTHRVDFGLVTFQNVPPPVEVLNAGLDLVRSPKLGQHLGASLARVFAGFAAAAAAGIALGLLIGRSRWAEDVLLPPLEMLRPIPAVAWIPLAILMFPSSEMSMVFITFTGALFPILLNTIHGVEHVDARLVASARSLGSGRLSIFTDVILPGAAPSVVTGLAIGMGTAWFCLVTAEMISGQFGIGYYTWASYTVQNYAEIVVGMLFIGVFGMGSSALIKRLGHALMPWQTEEKKP</sequence>
<evidence type="ECO:0000256" key="5">
    <source>
        <dbReference type="ARBA" id="ARBA00022989"/>
    </source>
</evidence>
<keyword evidence="6 7" id="KW-0472">Membrane</keyword>
<feature type="transmembrane region" description="Helical" evidence="7">
    <location>
        <begin position="107"/>
        <end position="128"/>
    </location>
</feature>
<dbReference type="CDD" id="cd06261">
    <property type="entry name" value="TM_PBP2"/>
    <property type="match status" value="1"/>
</dbReference>
<keyword evidence="3" id="KW-1003">Cell membrane</keyword>
<keyword evidence="4 7" id="KW-0812">Transmembrane</keyword>
<dbReference type="PANTHER" id="PTHR30151">
    <property type="entry name" value="ALKANE SULFONATE ABC TRANSPORTER-RELATED, MEMBRANE SUBUNIT"/>
    <property type="match status" value="1"/>
</dbReference>
<dbReference type="SUPFAM" id="SSF161098">
    <property type="entry name" value="MetI-like"/>
    <property type="match status" value="1"/>
</dbReference>
<keyword evidence="5 7" id="KW-1133">Transmembrane helix</keyword>
<dbReference type="GO" id="GO:0005886">
    <property type="term" value="C:plasma membrane"/>
    <property type="evidence" value="ECO:0007669"/>
    <property type="project" value="UniProtKB-SubCell"/>
</dbReference>
<evidence type="ECO:0000256" key="3">
    <source>
        <dbReference type="ARBA" id="ARBA00022475"/>
    </source>
</evidence>
<dbReference type="STRING" id="1035707.SAMN05216552_102024"/>
<dbReference type="Gene3D" id="1.10.3720.10">
    <property type="entry name" value="MetI-like"/>
    <property type="match status" value="1"/>
</dbReference>
<feature type="domain" description="ABC transmembrane type-1" evidence="9">
    <location>
        <begin position="103"/>
        <end position="283"/>
    </location>
</feature>
<feature type="transmembrane region" description="Helical" evidence="7">
    <location>
        <begin position="48"/>
        <end position="65"/>
    </location>
</feature>
<dbReference type="PROSITE" id="PS50928">
    <property type="entry name" value="ABC_TM1"/>
    <property type="match status" value="1"/>
</dbReference>
<dbReference type="FunFam" id="1.10.3720.10:FF:000003">
    <property type="entry name" value="Aliphatic sulfonate ABC transporter permease"/>
    <property type="match status" value="1"/>
</dbReference>
<dbReference type="GO" id="GO:0042918">
    <property type="term" value="P:alkanesulfonate transmembrane transport"/>
    <property type="evidence" value="ECO:0007669"/>
    <property type="project" value="UniProtKB-ARBA"/>
</dbReference>
<dbReference type="InterPro" id="IPR000515">
    <property type="entry name" value="MetI-like"/>
</dbReference>
<evidence type="ECO:0000256" key="2">
    <source>
        <dbReference type="ARBA" id="ARBA00022448"/>
    </source>
</evidence>
<feature type="region of interest" description="Disordered" evidence="8">
    <location>
        <begin position="1"/>
        <end position="35"/>
    </location>
</feature>
<comment type="subcellular location">
    <subcellularLocation>
        <location evidence="1 7">Cell membrane</location>
        <topology evidence="1 7">Multi-pass membrane protein</topology>
    </subcellularLocation>
</comment>